<dbReference type="Pfam" id="PF13276">
    <property type="entry name" value="HTH_21"/>
    <property type="match status" value="1"/>
</dbReference>
<dbReference type="AlphaFoldDB" id="A0A1T0CBR5"/>
<reference evidence="2 3" key="1">
    <citation type="submission" date="2017-02" db="EMBL/GenBank/DDBJ databases">
        <title>Draft genome sequence of Moraxella pluranimalium CCUG 54913T type strain.</title>
        <authorList>
            <person name="Salva-Serra F."/>
            <person name="Engstrom-Jakobsson H."/>
            <person name="Thorell K."/>
            <person name="Jaen-Luchoro D."/>
            <person name="Gonzales-Siles L."/>
            <person name="Karlsson R."/>
            <person name="Yazdan S."/>
            <person name="Boulund F."/>
            <person name="Johnning A."/>
            <person name="Engstrand L."/>
            <person name="Kristiansson E."/>
            <person name="Moore E."/>
        </authorList>
    </citation>
    <scope>NUCLEOTIDE SEQUENCE [LARGE SCALE GENOMIC DNA]</scope>
    <source>
        <strain evidence="2 3">CCUG 54913</strain>
    </source>
</reference>
<dbReference type="InterPro" id="IPR001584">
    <property type="entry name" value="Integrase_cat-core"/>
</dbReference>
<dbReference type="InterPro" id="IPR048020">
    <property type="entry name" value="Transpos_IS3"/>
</dbReference>
<dbReference type="GO" id="GO:0015074">
    <property type="term" value="P:DNA integration"/>
    <property type="evidence" value="ECO:0007669"/>
    <property type="project" value="InterPro"/>
</dbReference>
<dbReference type="GO" id="GO:0003676">
    <property type="term" value="F:nucleic acid binding"/>
    <property type="evidence" value="ECO:0007669"/>
    <property type="project" value="InterPro"/>
</dbReference>
<dbReference type="InterPro" id="IPR025948">
    <property type="entry name" value="HTH-like_dom"/>
</dbReference>
<proteinExistence type="predicted"/>
<dbReference type="Proteomes" id="UP000189800">
    <property type="component" value="Unassembled WGS sequence"/>
</dbReference>
<dbReference type="STRING" id="470453.B0680_10655"/>
<accession>A0A1T0CBR5</accession>
<sequence>MGQYSISKAKLCQLFGICRSTYYVKQRVRLPTRKEIELRLWVKQAFDCSKGSAGSRSIAAMVSRAHQIKLTRYKARQLMRAQGLISRQSIKHRYRLADQAHTAHDNLLKRQFAPAAPNQVWVSDVTYIHTKAGFCYLAVVMDLYARHIIGFAMSDHPNSELTTKALAMAYTIRFQPTGVLFHSDQGSHYTSRAFADAVARCKMTHSMSRKGNCWDNAPTERFFRSFKTEWMPKHGYENIHEAKVDVANYILGYYSQIRPHSFNNYLSPVEKERQFFNKTLLGVV</sequence>
<dbReference type="PANTHER" id="PTHR46889:SF4">
    <property type="entry name" value="TRANSPOSASE INSO FOR INSERTION SEQUENCE ELEMENT IS911B-RELATED"/>
    <property type="match status" value="1"/>
</dbReference>
<dbReference type="PANTHER" id="PTHR46889">
    <property type="entry name" value="TRANSPOSASE INSF FOR INSERTION SEQUENCE IS3B-RELATED"/>
    <property type="match status" value="1"/>
</dbReference>
<dbReference type="NCBIfam" id="NF033516">
    <property type="entry name" value="transpos_IS3"/>
    <property type="match status" value="1"/>
</dbReference>
<gene>
    <name evidence="2" type="ORF">B0680_10655</name>
</gene>
<dbReference type="Gene3D" id="3.30.420.10">
    <property type="entry name" value="Ribonuclease H-like superfamily/Ribonuclease H"/>
    <property type="match status" value="1"/>
</dbReference>
<evidence type="ECO:0000313" key="3">
    <source>
        <dbReference type="Proteomes" id="UP000189800"/>
    </source>
</evidence>
<evidence type="ECO:0000259" key="1">
    <source>
        <dbReference type="PROSITE" id="PS50994"/>
    </source>
</evidence>
<dbReference type="InterPro" id="IPR036397">
    <property type="entry name" value="RNaseH_sf"/>
</dbReference>
<evidence type="ECO:0000313" key="2">
    <source>
        <dbReference type="EMBL" id="OOS19774.1"/>
    </source>
</evidence>
<protein>
    <submittedName>
        <fullName evidence="2">Transposase</fullName>
    </submittedName>
</protein>
<comment type="caution">
    <text evidence="2">The sequence shown here is derived from an EMBL/GenBank/DDBJ whole genome shotgun (WGS) entry which is preliminary data.</text>
</comment>
<dbReference type="InterPro" id="IPR012337">
    <property type="entry name" value="RNaseH-like_sf"/>
</dbReference>
<dbReference type="Pfam" id="PF00665">
    <property type="entry name" value="rve"/>
    <property type="match status" value="1"/>
</dbReference>
<feature type="domain" description="Integrase catalytic" evidence="1">
    <location>
        <begin position="113"/>
        <end position="276"/>
    </location>
</feature>
<dbReference type="Pfam" id="PF13333">
    <property type="entry name" value="rve_2"/>
    <property type="match status" value="1"/>
</dbReference>
<name>A0A1T0CBR5_9GAMM</name>
<dbReference type="EMBL" id="MUYU01000047">
    <property type="protein sequence ID" value="OOS19774.1"/>
    <property type="molecule type" value="Genomic_DNA"/>
</dbReference>
<organism evidence="2 3">
    <name type="scientific">Moraxella pluranimalium</name>
    <dbReference type="NCBI Taxonomy" id="470453"/>
    <lineage>
        <taxon>Bacteria</taxon>
        <taxon>Pseudomonadati</taxon>
        <taxon>Pseudomonadota</taxon>
        <taxon>Gammaproteobacteria</taxon>
        <taxon>Moraxellales</taxon>
        <taxon>Moraxellaceae</taxon>
        <taxon>Moraxella</taxon>
    </lineage>
</organism>
<keyword evidence="3" id="KW-1185">Reference proteome</keyword>
<dbReference type="SUPFAM" id="SSF53098">
    <property type="entry name" value="Ribonuclease H-like"/>
    <property type="match status" value="1"/>
</dbReference>
<dbReference type="InterPro" id="IPR050900">
    <property type="entry name" value="Transposase_IS3/IS150/IS904"/>
</dbReference>
<dbReference type="PROSITE" id="PS50994">
    <property type="entry name" value="INTEGRASE"/>
    <property type="match status" value="1"/>
</dbReference>